<gene>
    <name evidence="2" type="ORF">EWE75_02755</name>
</gene>
<name>A0A4Q6Y9F1_9SPHN</name>
<keyword evidence="1" id="KW-1133">Transmembrane helix</keyword>
<reference evidence="2 3" key="1">
    <citation type="submission" date="2019-02" db="EMBL/GenBank/DDBJ databases">
        <authorList>
            <person name="Li Y."/>
        </authorList>
    </citation>
    <scope>NUCLEOTIDE SEQUENCE [LARGE SCALE GENOMIC DNA]</scope>
    <source>
        <strain evidence="2 3">3-7</strain>
    </source>
</reference>
<sequence length="61" mass="6726">MFYVIMLVLPISALVARRLPVGEVIKMALAWLAIFLLLYFVVVAWQEAMGVGAGMRGFLGL</sequence>
<evidence type="ECO:0000313" key="3">
    <source>
        <dbReference type="Proteomes" id="UP000292085"/>
    </source>
</evidence>
<dbReference type="Proteomes" id="UP000292085">
    <property type="component" value="Unassembled WGS sequence"/>
</dbReference>
<feature type="transmembrane region" description="Helical" evidence="1">
    <location>
        <begin position="28"/>
        <end position="46"/>
    </location>
</feature>
<keyword evidence="3" id="KW-1185">Reference proteome</keyword>
<evidence type="ECO:0000256" key="1">
    <source>
        <dbReference type="SAM" id="Phobius"/>
    </source>
</evidence>
<dbReference type="AlphaFoldDB" id="A0A4Q6Y9F1"/>
<organism evidence="2 3">
    <name type="scientific">Sphingomonas populi</name>
    <dbReference type="NCBI Taxonomy" id="2484750"/>
    <lineage>
        <taxon>Bacteria</taxon>
        <taxon>Pseudomonadati</taxon>
        <taxon>Pseudomonadota</taxon>
        <taxon>Alphaproteobacteria</taxon>
        <taxon>Sphingomonadales</taxon>
        <taxon>Sphingomonadaceae</taxon>
        <taxon>Sphingomonas</taxon>
    </lineage>
</organism>
<accession>A0A4Q6Y9F1</accession>
<proteinExistence type="predicted"/>
<dbReference type="OrthoDB" id="7579571at2"/>
<dbReference type="EMBL" id="SGIS01000003">
    <property type="protein sequence ID" value="RZF66056.1"/>
    <property type="molecule type" value="Genomic_DNA"/>
</dbReference>
<evidence type="ECO:0000313" key="2">
    <source>
        <dbReference type="EMBL" id="RZF66056.1"/>
    </source>
</evidence>
<keyword evidence="1" id="KW-0812">Transmembrane</keyword>
<keyword evidence="1" id="KW-0472">Membrane</keyword>
<protein>
    <submittedName>
        <fullName evidence="2">Uncharacterized protein</fullName>
    </submittedName>
</protein>
<comment type="caution">
    <text evidence="2">The sequence shown here is derived from an EMBL/GenBank/DDBJ whole genome shotgun (WGS) entry which is preliminary data.</text>
</comment>